<keyword evidence="10" id="KW-0004">4Fe-4S</keyword>
<dbReference type="GO" id="GO:0004109">
    <property type="term" value="F:coproporphyrinogen oxidase activity"/>
    <property type="evidence" value="ECO:0007669"/>
    <property type="project" value="InterPro"/>
</dbReference>
<evidence type="ECO:0000313" key="13">
    <source>
        <dbReference type="Proteomes" id="UP000029707"/>
    </source>
</evidence>
<keyword evidence="7 10" id="KW-0408">Iron</keyword>
<keyword evidence="9 10" id="KW-0143">Chaperone</keyword>
<comment type="similarity">
    <text evidence="2">Belongs to the anaerobic coproporphyrinogen-III oxidase family. HemW subfamily.</text>
</comment>
<keyword evidence="4 10" id="KW-0349">Heme</keyword>
<evidence type="ECO:0000259" key="11">
    <source>
        <dbReference type="PROSITE" id="PS51918"/>
    </source>
</evidence>
<evidence type="ECO:0000256" key="3">
    <source>
        <dbReference type="ARBA" id="ARBA00017228"/>
    </source>
</evidence>
<dbReference type="RefSeq" id="WP_034361574.1">
    <property type="nucleotide sequence ID" value="NZ_CAJUDB010000002.1"/>
</dbReference>
<keyword evidence="5 10" id="KW-0949">S-adenosyl-L-methionine</keyword>
<dbReference type="SFLD" id="SFLDF00562">
    <property type="entry name" value="HemN-like__clustered_with_heat"/>
    <property type="match status" value="1"/>
</dbReference>
<name>A0A4U8TI53_9HELI</name>
<comment type="function">
    <text evidence="10">Probably acts as a heme chaperone, transferring heme to an unknown acceptor. Binds one molecule of heme per monomer, possibly covalently. Binds 1 [4Fe-4S] cluster. The cluster is coordinated with 3 cysteines and an exchangeable S-adenosyl-L-methionine.</text>
</comment>
<comment type="cofactor">
    <cofactor evidence="1">
        <name>[4Fe-4S] cluster</name>
        <dbReference type="ChEBI" id="CHEBI:49883"/>
    </cofactor>
</comment>
<gene>
    <name evidence="12" type="ORF">LS65_008615</name>
</gene>
<dbReference type="SFLD" id="SFLDS00029">
    <property type="entry name" value="Radical_SAM"/>
    <property type="match status" value="1"/>
</dbReference>
<dbReference type="InterPro" id="IPR013785">
    <property type="entry name" value="Aldolase_TIM"/>
</dbReference>
<protein>
    <recommendedName>
        <fullName evidence="3 10">Heme chaperone HemW</fullName>
    </recommendedName>
</protein>
<comment type="subcellular location">
    <subcellularLocation>
        <location evidence="10">Cytoplasm</location>
    </subcellularLocation>
</comment>
<dbReference type="PANTHER" id="PTHR13932">
    <property type="entry name" value="COPROPORPHYRINIGEN III OXIDASE"/>
    <property type="match status" value="1"/>
</dbReference>
<evidence type="ECO:0000256" key="9">
    <source>
        <dbReference type="ARBA" id="ARBA00023186"/>
    </source>
</evidence>
<evidence type="ECO:0000256" key="8">
    <source>
        <dbReference type="ARBA" id="ARBA00023014"/>
    </source>
</evidence>
<evidence type="ECO:0000256" key="10">
    <source>
        <dbReference type="RuleBase" id="RU364116"/>
    </source>
</evidence>
<dbReference type="SMART" id="SM00729">
    <property type="entry name" value="Elp3"/>
    <property type="match status" value="1"/>
</dbReference>
<dbReference type="GO" id="GO:0051539">
    <property type="term" value="F:4 iron, 4 sulfur cluster binding"/>
    <property type="evidence" value="ECO:0007669"/>
    <property type="project" value="UniProtKB-UniRule"/>
</dbReference>
<dbReference type="SFLD" id="SFLDG01065">
    <property type="entry name" value="anaerobic_coproporphyrinogen-I"/>
    <property type="match status" value="1"/>
</dbReference>
<comment type="caution">
    <text evidence="12">The sequence shown here is derived from an EMBL/GenBank/DDBJ whole genome shotgun (WGS) entry which is preliminary data.</text>
</comment>
<evidence type="ECO:0000256" key="1">
    <source>
        <dbReference type="ARBA" id="ARBA00001966"/>
    </source>
</evidence>
<dbReference type="InterPro" id="IPR034505">
    <property type="entry name" value="Coproporphyrinogen-III_oxidase"/>
</dbReference>
<keyword evidence="13" id="KW-1185">Reference proteome</keyword>
<dbReference type="PANTHER" id="PTHR13932:SF5">
    <property type="entry name" value="RADICAL S-ADENOSYL METHIONINE DOMAIN-CONTAINING PROTEIN 1, MITOCHONDRIAL"/>
    <property type="match status" value="1"/>
</dbReference>
<organism evidence="12 13">
    <name type="scientific">Helicobacter japonicus</name>
    <dbReference type="NCBI Taxonomy" id="425400"/>
    <lineage>
        <taxon>Bacteria</taxon>
        <taxon>Pseudomonadati</taxon>
        <taxon>Campylobacterota</taxon>
        <taxon>Epsilonproteobacteria</taxon>
        <taxon>Campylobacterales</taxon>
        <taxon>Helicobacteraceae</taxon>
        <taxon>Helicobacter</taxon>
    </lineage>
</organism>
<keyword evidence="10" id="KW-0963">Cytoplasm</keyword>
<keyword evidence="8 10" id="KW-0411">Iron-sulfur</keyword>
<evidence type="ECO:0000256" key="7">
    <source>
        <dbReference type="ARBA" id="ARBA00023004"/>
    </source>
</evidence>
<evidence type="ECO:0000256" key="6">
    <source>
        <dbReference type="ARBA" id="ARBA00022723"/>
    </source>
</evidence>
<dbReference type="Proteomes" id="UP000029707">
    <property type="component" value="Unassembled WGS sequence"/>
</dbReference>
<evidence type="ECO:0000256" key="2">
    <source>
        <dbReference type="ARBA" id="ARBA00006100"/>
    </source>
</evidence>
<evidence type="ECO:0000256" key="5">
    <source>
        <dbReference type="ARBA" id="ARBA00022691"/>
    </source>
</evidence>
<dbReference type="GO" id="GO:0006779">
    <property type="term" value="P:porphyrin-containing compound biosynthetic process"/>
    <property type="evidence" value="ECO:0007669"/>
    <property type="project" value="InterPro"/>
</dbReference>
<dbReference type="GO" id="GO:0005737">
    <property type="term" value="C:cytoplasm"/>
    <property type="evidence" value="ECO:0007669"/>
    <property type="project" value="UniProtKB-SubCell"/>
</dbReference>
<dbReference type="CDD" id="cd01335">
    <property type="entry name" value="Radical_SAM"/>
    <property type="match status" value="1"/>
</dbReference>
<reference evidence="12 13" key="1">
    <citation type="journal article" date="2014" name="Genome Announc.">
        <title>Draft genome sequences of eight enterohepatic helicobacter species isolated from both laboratory and wild rodents.</title>
        <authorList>
            <person name="Sheh A."/>
            <person name="Shen Z."/>
            <person name="Fox J.G."/>
        </authorList>
    </citation>
    <scope>NUCLEOTIDE SEQUENCE [LARGE SCALE GENOMIC DNA]</scope>
    <source>
        <strain evidence="12 13">MIT 01-6451</strain>
    </source>
</reference>
<dbReference type="InterPro" id="IPR007197">
    <property type="entry name" value="rSAM"/>
</dbReference>
<dbReference type="STRING" id="425400.LS65_04625"/>
<dbReference type="GO" id="GO:0046872">
    <property type="term" value="F:metal ion binding"/>
    <property type="evidence" value="ECO:0007669"/>
    <property type="project" value="UniProtKB-UniRule"/>
</dbReference>
<dbReference type="OrthoDB" id="9808022at2"/>
<evidence type="ECO:0000313" key="12">
    <source>
        <dbReference type="EMBL" id="TLD99951.1"/>
    </source>
</evidence>
<dbReference type="NCBIfam" id="TIGR00539">
    <property type="entry name" value="hemN_rel"/>
    <property type="match status" value="1"/>
</dbReference>
<dbReference type="InterPro" id="IPR004559">
    <property type="entry name" value="HemW-like"/>
</dbReference>
<evidence type="ECO:0000256" key="4">
    <source>
        <dbReference type="ARBA" id="ARBA00022617"/>
    </source>
</evidence>
<keyword evidence="6 10" id="KW-0479">Metal-binding</keyword>
<sequence>MLLYIHIPFCASKCGYCAFTSFIGEESYFESYVEALCVDLAYTLSIQNYHLDSIFIGGGTPNLLASKFYKKIFALLAKYAHIDKDCEISIEANVNILNTQWCKDLRALGVNRLSVGVQSFYEPKLAFLERDHSTKDIFYHIQSAYNAGFTNLSCDMMITPLDNQEILESELTQAMNLPINHISVYALSIDEGSRFASQEVMNNKVCESSKDETLSFFARDILKNAGFMQYEVSNYVRNGTNAECRHNLGYWQGKEYLGCGAAAVGRIGDTRMKAYPQLKGYIASPIQRFIESLSQRDMCLERIMLGLRCKSGARICDIEQLFAKRHFMQECVKNLLEGNKCYIRKERGEEFLVANELFLADEIVLWLLSREQ</sequence>
<dbReference type="Gene3D" id="3.20.20.70">
    <property type="entry name" value="Aldolase class I"/>
    <property type="match status" value="1"/>
</dbReference>
<dbReference type="PROSITE" id="PS51918">
    <property type="entry name" value="RADICAL_SAM"/>
    <property type="match status" value="1"/>
</dbReference>
<dbReference type="Pfam" id="PF04055">
    <property type="entry name" value="Radical_SAM"/>
    <property type="match status" value="1"/>
</dbReference>
<dbReference type="SUPFAM" id="SSF102114">
    <property type="entry name" value="Radical SAM enzymes"/>
    <property type="match status" value="1"/>
</dbReference>
<accession>A0A4U8TI53</accession>
<dbReference type="InterPro" id="IPR006638">
    <property type="entry name" value="Elp3/MiaA/NifB-like_rSAM"/>
</dbReference>
<feature type="domain" description="Radical SAM core" evidence="11">
    <location>
        <begin position="1"/>
        <end position="231"/>
    </location>
</feature>
<proteinExistence type="inferred from homology"/>
<dbReference type="AlphaFoldDB" id="A0A4U8TI53"/>
<dbReference type="InterPro" id="IPR058240">
    <property type="entry name" value="rSAM_sf"/>
</dbReference>
<dbReference type="EMBL" id="JRMQ02000015">
    <property type="protein sequence ID" value="TLD99951.1"/>
    <property type="molecule type" value="Genomic_DNA"/>
</dbReference>